<evidence type="ECO:0000313" key="2">
    <source>
        <dbReference type="EMBL" id="SPF32071.1"/>
    </source>
</evidence>
<dbReference type="Proteomes" id="UP000238701">
    <property type="component" value="Unassembled WGS sequence"/>
</dbReference>
<gene>
    <name evidence="2" type="ORF">SBA1_1030005</name>
</gene>
<dbReference type="EMBL" id="OMOD01000006">
    <property type="protein sequence ID" value="SPF32071.1"/>
    <property type="molecule type" value="Genomic_DNA"/>
</dbReference>
<organism evidence="2 3">
    <name type="scientific">Candidatus Sulfotelmatobacter kueseliae</name>
    <dbReference type="NCBI Taxonomy" id="2042962"/>
    <lineage>
        <taxon>Bacteria</taxon>
        <taxon>Pseudomonadati</taxon>
        <taxon>Acidobacteriota</taxon>
        <taxon>Terriglobia</taxon>
        <taxon>Terriglobales</taxon>
        <taxon>Candidatus Korobacteraceae</taxon>
        <taxon>Candidatus Sulfotelmatobacter</taxon>
    </lineage>
</organism>
<evidence type="ECO:0000256" key="1">
    <source>
        <dbReference type="SAM" id="SignalP"/>
    </source>
</evidence>
<feature type="chain" id="PRO_5015788001" evidence="1">
    <location>
        <begin position="24"/>
        <end position="148"/>
    </location>
</feature>
<dbReference type="AlphaFoldDB" id="A0A2U3JXG2"/>
<accession>A0A2U3JXG2</accession>
<keyword evidence="1" id="KW-0732">Signal</keyword>
<sequence length="148" mass="16547">MPRHNRAVLTALSILAFALVCLAKTQQLNGRIVGYDLMKHASKAASIVQNEEVVVLETDSQKQRDKYVKVVFSSFGTTQIDQKYFDGTLTLAVDVFRDHSCDEKAPRFVSQVSLEQIGGTYLLTDAFKSSPPIKLKTLDCYVAIFKKK</sequence>
<proteinExistence type="predicted"/>
<protein>
    <submittedName>
        <fullName evidence="2">Uncharacterized protein</fullName>
    </submittedName>
</protein>
<name>A0A2U3JXG2_9BACT</name>
<evidence type="ECO:0000313" key="3">
    <source>
        <dbReference type="Proteomes" id="UP000238701"/>
    </source>
</evidence>
<reference evidence="3" key="1">
    <citation type="submission" date="2018-02" db="EMBL/GenBank/DDBJ databases">
        <authorList>
            <person name="Hausmann B."/>
        </authorList>
    </citation>
    <scope>NUCLEOTIDE SEQUENCE [LARGE SCALE GENOMIC DNA]</scope>
    <source>
        <strain evidence="3">Peat soil MAG SbA1</strain>
    </source>
</reference>
<feature type="signal peptide" evidence="1">
    <location>
        <begin position="1"/>
        <end position="23"/>
    </location>
</feature>